<dbReference type="GO" id="GO:0008233">
    <property type="term" value="F:peptidase activity"/>
    <property type="evidence" value="ECO:0007669"/>
    <property type="project" value="UniProtKB-KW"/>
</dbReference>
<evidence type="ECO:0000256" key="1">
    <source>
        <dbReference type="ARBA" id="ARBA00022670"/>
    </source>
</evidence>
<protein>
    <recommendedName>
        <fullName evidence="8">Reverse transcriptase domain-containing protein</fullName>
    </recommendedName>
</protein>
<dbReference type="InterPro" id="IPR043128">
    <property type="entry name" value="Rev_trsase/Diguanyl_cyclase"/>
</dbReference>
<dbReference type="EMBL" id="JTDE01006661">
    <property type="protein sequence ID" value="KAF7242535.1"/>
    <property type="molecule type" value="Genomic_DNA"/>
</dbReference>
<dbReference type="FunFam" id="3.30.70.270:FF:000003">
    <property type="entry name" value="Transposon Ty3-G Gag-Pol polyprotein"/>
    <property type="match status" value="1"/>
</dbReference>
<evidence type="ECO:0000256" key="2">
    <source>
        <dbReference type="ARBA" id="ARBA00022679"/>
    </source>
</evidence>
<feature type="domain" description="Reverse transcriptase" evidence="8">
    <location>
        <begin position="1"/>
        <end position="115"/>
    </location>
</feature>
<dbReference type="PANTHER" id="PTHR24559:SF435">
    <property type="entry name" value="RIBONUCLEASE H"/>
    <property type="match status" value="1"/>
</dbReference>
<dbReference type="GO" id="GO:0006508">
    <property type="term" value="P:proteolysis"/>
    <property type="evidence" value="ECO:0007669"/>
    <property type="project" value="UniProtKB-KW"/>
</dbReference>
<dbReference type="InterPro" id="IPR053134">
    <property type="entry name" value="RNA-dir_DNA_polymerase"/>
</dbReference>
<evidence type="ECO:0000256" key="4">
    <source>
        <dbReference type="ARBA" id="ARBA00022722"/>
    </source>
</evidence>
<evidence type="ECO:0000256" key="7">
    <source>
        <dbReference type="ARBA" id="ARBA00022918"/>
    </source>
</evidence>
<dbReference type="Proteomes" id="UP000822476">
    <property type="component" value="Unassembled WGS sequence"/>
</dbReference>
<dbReference type="PANTHER" id="PTHR24559">
    <property type="entry name" value="TRANSPOSON TY3-I GAG-POL POLYPROTEIN"/>
    <property type="match status" value="1"/>
</dbReference>
<dbReference type="AlphaFoldDB" id="A0A8S9YJQ6"/>
<keyword evidence="10" id="KW-1185">Reference proteome</keyword>
<dbReference type="GO" id="GO:0004519">
    <property type="term" value="F:endonuclease activity"/>
    <property type="evidence" value="ECO:0007669"/>
    <property type="project" value="UniProtKB-KW"/>
</dbReference>
<comment type="caution">
    <text evidence="9">The sequence shown here is derived from an EMBL/GenBank/DDBJ whole genome shotgun (WGS) entry which is preliminary data.</text>
</comment>
<keyword evidence="2" id="KW-0808">Transferase</keyword>
<dbReference type="FunFam" id="3.10.10.10:FF:000007">
    <property type="entry name" value="Retrovirus-related Pol polyprotein from transposon 17.6-like Protein"/>
    <property type="match status" value="1"/>
</dbReference>
<evidence type="ECO:0000256" key="5">
    <source>
        <dbReference type="ARBA" id="ARBA00022759"/>
    </source>
</evidence>
<reference evidence="9" key="1">
    <citation type="submission" date="2019-07" db="EMBL/GenBank/DDBJ databases">
        <title>Annotation for the trematode Paragonimus miyazaki's.</title>
        <authorList>
            <person name="Choi Y.-J."/>
        </authorList>
    </citation>
    <scope>NUCLEOTIDE SEQUENCE</scope>
    <source>
        <strain evidence="9">Japan</strain>
    </source>
</reference>
<evidence type="ECO:0000313" key="10">
    <source>
        <dbReference type="Proteomes" id="UP000822476"/>
    </source>
</evidence>
<keyword evidence="5" id="KW-0255">Endonuclease</keyword>
<dbReference type="OrthoDB" id="10066870at2759"/>
<name>A0A8S9YJQ6_9TREM</name>
<dbReference type="SUPFAM" id="SSF56672">
    <property type="entry name" value="DNA/RNA polymerases"/>
    <property type="match status" value="1"/>
</dbReference>
<sequence length="128" mass="14063">IDLASGYWQLEVEPSDRLKTAFVIPSGLYEFETMPFGLTNALATFQRLTQQALDDLIPKHCLIYPDDAIAHGRTADKHLHNPSGVLSRLAEAGLKLNPTKCSFMRIEVKYLGHVISRLGVSCGPVKGA</sequence>
<evidence type="ECO:0000256" key="6">
    <source>
        <dbReference type="ARBA" id="ARBA00022801"/>
    </source>
</evidence>
<feature type="non-terminal residue" evidence="9">
    <location>
        <position position="1"/>
    </location>
</feature>
<keyword evidence="4" id="KW-0540">Nuclease</keyword>
<dbReference type="Gene3D" id="3.10.10.10">
    <property type="entry name" value="HIV Type 1 Reverse Transcriptase, subunit A, domain 1"/>
    <property type="match status" value="1"/>
</dbReference>
<dbReference type="InterPro" id="IPR043502">
    <property type="entry name" value="DNA/RNA_pol_sf"/>
</dbReference>
<proteinExistence type="predicted"/>
<dbReference type="InterPro" id="IPR000477">
    <property type="entry name" value="RT_dom"/>
</dbReference>
<dbReference type="Pfam" id="PF00078">
    <property type="entry name" value="RVT_1"/>
    <property type="match status" value="1"/>
</dbReference>
<keyword evidence="1" id="KW-0645">Protease</keyword>
<evidence type="ECO:0000256" key="3">
    <source>
        <dbReference type="ARBA" id="ARBA00022695"/>
    </source>
</evidence>
<keyword evidence="7" id="KW-0695">RNA-directed DNA polymerase</keyword>
<evidence type="ECO:0000313" key="9">
    <source>
        <dbReference type="EMBL" id="KAF7242535.1"/>
    </source>
</evidence>
<gene>
    <name evidence="9" type="ORF">EG68_10631</name>
</gene>
<evidence type="ECO:0000259" key="8">
    <source>
        <dbReference type="Pfam" id="PF00078"/>
    </source>
</evidence>
<accession>A0A8S9YJQ6</accession>
<keyword evidence="6" id="KW-0378">Hydrolase</keyword>
<organism evidence="9 10">
    <name type="scientific">Paragonimus skrjabini miyazakii</name>
    <dbReference type="NCBI Taxonomy" id="59628"/>
    <lineage>
        <taxon>Eukaryota</taxon>
        <taxon>Metazoa</taxon>
        <taxon>Spiralia</taxon>
        <taxon>Lophotrochozoa</taxon>
        <taxon>Platyhelminthes</taxon>
        <taxon>Trematoda</taxon>
        <taxon>Digenea</taxon>
        <taxon>Plagiorchiida</taxon>
        <taxon>Troglotremata</taxon>
        <taxon>Troglotrematidae</taxon>
        <taxon>Paragonimus</taxon>
    </lineage>
</organism>
<dbReference type="GO" id="GO:0003964">
    <property type="term" value="F:RNA-directed DNA polymerase activity"/>
    <property type="evidence" value="ECO:0007669"/>
    <property type="project" value="UniProtKB-KW"/>
</dbReference>
<dbReference type="CDD" id="cd01647">
    <property type="entry name" value="RT_LTR"/>
    <property type="match status" value="1"/>
</dbReference>
<dbReference type="Gene3D" id="3.30.70.270">
    <property type="match status" value="1"/>
</dbReference>
<keyword evidence="3" id="KW-0548">Nucleotidyltransferase</keyword>